<protein>
    <submittedName>
        <fullName evidence="1">Uncharacterized protein</fullName>
    </submittedName>
</protein>
<reference evidence="1 2" key="1">
    <citation type="journal article" date="2012" name="Genome Biol.">
        <title>Genome and low-iron response of an oceanic diatom adapted to chronic iron limitation.</title>
        <authorList>
            <person name="Lommer M."/>
            <person name="Specht M."/>
            <person name="Roy A.S."/>
            <person name="Kraemer L."/>
            <person name="Andreson R."/>
            <person name="Gutowska M.A."/>
            <person name="Wolf J."/>
            <person name="Bergner S.V."/>
            <person name="Schilhabel M.B."/>
            <person name="Klostermeier U.C."/>
            <person name="Beiko R.G."/>
            <person name="Rosenstiel P."/>
            <person name="Hippler M."/>
            <person name="Laroche J."/>
        </authorList>
    </citation>
    <scope>NUCLEOTIDE SEQUENCE [LARGE SCALE GENOMIC DNA]</scope>
    <source>
        <strain evidence="1 2">CCMP1005</strain>
    </source>
</reference>
<gene>
    <name evidence="1" type="ORF">THAOC_31692</name>
</gene>
<keyword evidence="2" id="KW-1185">Reference proteome</keyword>
<name>K0RAT3_THAOC</name>
<sequence>GAETVVLATLAAATSLADKVRLMYGGGNIGNAASFQRAQNELATLVGTSGENGAALGVAAICSCKAPALTEPADLPDNAKKKKNDHKWEQHFAAKDNWQSINPYMFNLVLPKDLPVGLDQINLPLTGGQRHVGSAEGCVGYANLHCSSRSKREEHGVLRSLPAFNGAKYVPPPPRTESGRLQLSTYHGSLFSLLVGVAATSSDMALLCTIREHVVDELRRSVFLLIRSQDEGSGSFNVPAELKSKKLIESVCVLEQQLKDKGIREGRVVG</sequence>
<dbReference type="EMBL" id="AGNL01044806">
    <property type="protein sequence ID" value="EJK49434.1"/>
    <property type="molecule type" value="Genomic_DNA"/>
</dbReference>
<organism evidence="1 2">
    <name type="scientific">Thalassiosira oceanica</name>
    <name type="common">Marine diatom</name>
    <dbReference type="NCBI Taxonomy" id="159749"/>
    <lineage>
        <taxon>Eukaryota</taxon>
        <taxon>Sar</taxon>
        <taxon>Stramenopiles</taxon>
        <taxon>Ochrophyta</taxon>
        <taxon>Bacillariophyta</taxon>
        <taxon>Coscinodiscophyceae</taxon>
        <taxon>Thalassiosirophycidae</taxon>
        <taxon>Thalassiosirales</taxon>
        <taxon>Thalassiosiraceae</taxon>
        <taxon>Thalassiosira</taxon>
    </lineage>
</organism>
<feature type="non-terminal residue" evidence="1">
    <location>
        <position position="1"/>
    </location>
</feature>
<evidence type="ECO:0000313" key="1">
    <source>
        <dbReference type="EMBL" id="EJK49434.1"/>
    </source>
</evidence>
<proteinExistence type="predicted"/>
<dbReference type="Proteomes" id="UP000266841">
    <property type="component" value="Unassembled WGS sequence"/>
</dbReference>
<comment type="caution">
    <text evidence="1">The sequence shown here is derived from an EMBL/GenBank/DDBJ whole genome shotgun (WGS) entry which is preliminary data.</text>
</comment>
<accession>K0RAT3</accession>
<evidence type="ECO:0000313" key="2">
    <source>
        <dbReference type="Proteomes" id="UP000266841"/>
    </source>
</evidence>
<dbReference type="AlphaFoldDB" id="K0RAT3"/>